<dbReference type="AlphaFoldDB" id="A0A2W5TV48"/>
<dbReference type="PANTHER" id="PTHR46889">
    <property type="entry name" value="TRANSPOSASE INSF FOR INSERTION SEQUENCE IS3B-RELATED"/>
    <property type="match status" value="1"/>
</dbReference>
<evidence type="ECO:0000313" key="3">
    <source>
        <dbReference type="Proteomes" id="UP000248975"/>
    </source>
</evidence>
<dbReference type="InterPro" id="IPR001584">
    <property type="entry name" value="Integrase_cat-core"/>
</dbReference>
<dbReference type="InterPro" id="IPR002514">
    <property type="entry name" value="Transposase_8"/>
</dbReference>
<proteinExistence type="predicted"/>
<organism evidence="2 3">
    <name type="scientific">Cereibacter sphaeroides</name>
    <name type="common">Rhodobacter sphaeroides</name>
    <dbReference type="NCBI Taxonomy" id="1063"/>
    <lineage>
        <taxon>Bacteria</taxon>
        <taxon>Pseudomonadati</taxon>
        <taxon>Pseudomonadota</taxon>
        <taxon>Alphaproteobacteria</taxon>
        <taxon>Rhodobacterales</taxon>
        <taxon>Paracoccaceae</taxon>
        <taxon>Cereibacter</taxon>
    </lineage>
</organism>
<gene>
    <name evidence="2" type="ORF">DI533_21620</name>
</gene>
<dbReference type="InterPro" id="IPR012337">
    <property type="entry name" value="RNaseH-like_sf"/>
</dbReference>
<dbReference type="GO" id="GO:0003677">
    <property type="term" value="F:DNA binding"/>
    <property type="evidence" value="ECO:0007669"/>
    <property type="project" value="InterPro"/>
</dbReference>
<name>A0A2W5TV48_CERSP</name>
<dbReference type="Pfam" id="PF01527">
    <property type="entry name" value="HTH_Tnp_1"/>
    <property type="match status" value="1"/>
</dbReference>
<dbReference type="SUPFAM" id="SSF46689">
    <property type="entry name" value="Homeodomain-like"/>
    <property type="match status" value="1"/>
</dbReference>
<dbReference type="Pfam" id="PF00665">
    <property type="entry name" value="rve"/>
    <property type="match status" value="1"/>
</dbReference>
<dbReference type="PROSITE" id="PS50994">
    <property type="entry name" value="INTEGRASE"/>
    <property type="match status" value="1"/>
</dbReference>
<dbReference type="EMBL" id="QFQS01000015">
    <property type="protein sequence ID" value="PZQ94653.1"/>
    <property type="molecule type" value="Genomic_DNA"/>
</dbReference>
<dbReference type="GO" id="GO:0004803">
    <property type="term" value="F:transposase activity"/>
    <property type="evidence" value="ECO:0007669"/>
    <property type="project" value="InterPro"/>
</dbReference>
<dbReference type="Pfam" id="PF13276">
    <property type="entry name" value="HTH_21"/>
    <property type="match status" value="1"/>
</dbReference>
<feature type="domain" description="Integrase catalytic" evidence="1">
    <location>
        <begin position="234"/>
        <end position="403"/>
    </location>
</feature>
<dbReference type="Gene3D" id="3.30.420.10">
    <property type="entry name" value="Ribonuclease H-like superfamily/Ribonuclease H"/>
    <property type="match status" value="1"/>
</dbReference>
<sequence length="404" mass="45880">MADDYRRIELITGEARRRHWSTEQKLQIIEESFLPGETVSSVARRRGVAPNLLYRWRRLLTEGGATAVGSDEPVVGSSEVRRLEERVRDLERLLGRKTMEVEILREALAKSEFKKTELAALVAAEGRFPMKAVAKTIGVARSHLHDKVYRAKKPRGPYRKLEDETLVQLVRRIADERPTYGYRRITALANRELAKAGEPSVNHKRVFRIMRQNAMLLARHTGRRTGRVHDGKVIVMRSNLRWCSDGFEISCWNGDLIRIAFIIDAHDREIIAWHAVVGSGISGGMVRDMMLEAVERRFGALKSPAPLEWLTDNGSAYTAKATRDFATALNLIACFTPVQSPESNGMSESFVKTFKRDYVRVNPLPDAFTALGKLAGWFEDYNENHPHSGLKMRSPREFIRAQAQ</sequence>
<accession>A0A2W5TV48</accession>
<evidence type="ECO:0000259" key="1">
    <source>
        <dbReference type="PROSITE" id="PS50994"/>
    </source>
</evidence>
<dbReference type="Proteomes" id="UP000248975">
    <property type="component" value="Unassembled WGS sequence"/>
</dbReference>
<evidence type="ECO:0000313" key="2">
    <source>
        <dbReference type="EMBL" id="PZQ94653.1"/>
    </source>
</evidence>
<comment type="caution">
    <text evidence="2">The sequence shown here is derived from an EMBL/GenBank/DDBJ whole genome shotgun (WGS) entry which is preliminary data.</text>
</comment>
<dbReference type="InterPro" id="IPR009057">
    <property type="entry name" value="Homeodomain-like_sf"/>
</dbReference>
<dbReference type="GO" id="GO:0015074">
    <property type="term" value="P:DNA integration"/>
    <property type="evidence" value="ECO:0007669"/>
    <property type="project" value="InterPro"/>
</dbReference>
<reference evidence="2 3" key="1">
    <citation type="submission" date="2017-08" db="EMBL/GenBank/DDBJ databases">
        <title>Infants hospitalized years apart are colonized by the same room-sourced microbial strains.</title>
        <authorList>
            <person name="Brooks B."/>
            <person name="Olm M.R."/>
            <person name="Firek B.A."/>
            <person name="Baker R."/>
            <person name="Thomas B.C."/>
            <person name="Morowitz M.J."/>
            <person name="Banfield J.F."/>
        </authorList>
    </citation>
    <scope>NUCLEOTIDE SEQUENCE [LARGE SCALE GENOMIC DNA]</scope>
    <source>
        <strain evidence="2">S2_003_000_R2_11</strain>
    </source>
</reference>
<dbReference type="InterPro" id="IPR048020">
    <property type="entry name" value="Transpos_IS3"/>
</dbReference>
<dbReference type="GO" id="GO:0006313">
    <property type="term" value="P:DNA transposition"/>
    <property type="evidence" value="ECO:0007669"/>
    <property type="project" value="InterPro"/>
</dbReference>
<dbReference type="NCBIfam" id="NF033516">
    <property type="entry name" value="transpos_IS3"/>
    <property type="match status" value="1"/>
</dbReference>
<dbReference type="InterPro" id="IPR036397">
    <property type="entry name" value="RNaseH_sf"/>
</dbReference>
<dbReference type="InterPro" id="IPR025948">
    <property type="entry name" value="HTH-like_dom"/>
</dbReference>
<dbReference type="InterPro" id="IPR050900">
    <property type="entry name" value="Transposase_IS3/IS150/IS904"/>
</dbReference>
<protein>
    <submittedName>
        <fullName evidence="2">IS3 family transposase</fullName>
    </submittedName>
</protein>
<dbReference type="SUPFAM" id="SSF53098">
    <property type="entry name" value="Ribonuclease H-like"/>
    <property type="match status" value="1"/>
</dbReference>
<dbReference type="PANTHER" id="PTHR46889:SF4">
    <property type="entry name" value="TRANSPOSASE INSO FOR INSERTION SEQUENCE ELEMENT IS911B-RELATED"/>
    <property type="match status" value="1"/>
</dbReference>